<reference evidence="7 8" key="1">
    <citation type="submission" date="2020-08" db="EMBL/GenBank/DDBJ databases">
        <title>Sequencing the genomes of 1000 actinobacteria strains.</title>
        <authorList>
            <person name="Klenk H.-P."/>
        </authorList>
    </citation>
    <scope>NUCLEOTIDE SEQUENCE [LARGE SCALE GENOMIC DNA]</scope>
    <source>
        <strain evidence="7 8">DSM 45298</strain>
    </source>
</reference>
<evidence type="ECO:0000313" key="7">
    <source>
        <dbReference type="EMBL" id="MBB4136308.1"/>
    </source>
</evidence>
<proteinExistence type="predicted"/>
<dbReference type="Pfam" id="PF00440">
    <property type="entry name" value="TetR_N"/>
    <property type="match status" value="1"/>
</dbReference>
<dbReference type="PANTHER" id="PTHR30055">
    <property type="entry name" value="HTH-TYPE TRANSCRIPTIONAL REGULATOR RUTR"/>
    <property type="match status" value="1"/>
</dbReference>
<accession>A0A840F1B6</accession>
<evidence type="ECO:0000256" key="2">
    <source>
        <dbReference type="ARBA" id="ARBA00023125"/>
    </source>
</evidence>
<gene>
    <name evidence="7" type="ORF">BKA16_002860</name>
</gene>
<organism evidence="7 8">
    <name type="scientific">Gordonia humi</name>
    <dbReference type="NCBI Taxonomy" id="686429"/>
    <lineage>
        <taxon>Bacteria</taxon>
        <taxon>Bacillati</taxon>
        <taxon>Actinomycetota</taxon>
        <taxon>Actinomycetes</taxon>
        <taxon>Mycobacteriales</taxon>
        <taxon>Gordoniaceae</taxon>
        <taxon>Gordonia</taxon>
    </lineage>
</organism>
<evidence type="ECO:0000259" key="6">
    <source>
        <dbReference type="PROSITE" id="PS50977"/>
    </source>
</evidence>
<comment type="caution">
    <text evidence="7">The sequence shown here is derived from an EMBL/GenBank/DDBJ whole genome shotgun (WGS) entry which is preliminary data.</text>
</comment>
<evidence type="ECO:0000256" key="1">
    <source>
        <dbReference type="ARBA" id="ARBA00023015"/>
    </source>
</evidence>
<feature type="domain" description="HTH tetR-type" evidence="6">
    <location>
        <begin position="1"/>
        <end position="37"/>
    </location>
</feature>
<sequence>MQEIAEHAGVTRALLYHYFATKAELFGGIWSRAHQQVRTRPASPAPTARAWLEQLLRDYLDFYAANLPLVVAANRSSISADPAVRRPVDQAFRQVADSLLGAVAVDGHDRAAAEVAFAGWIAFVRESSLSTYLDKRISPDENLALCMVVFDAAVGRHANFDTPPPANAGGDSSNRHSGATSN</sequence>
<feature type="region of interest" description="Disordered" evidence="5">
    <location>
        <begin position="161"/>
        <end position="182"/>
    </location>
</feature>
<evidence type="ECO:0000256" key="4">
    <source>
        <dbReference type="PROSITE-ProRule" id="PRU00335"/>
    </source>
</evidence>
<dbReference type="Proteomes" id="UP000551501">
    <property type="component" value="Unassembled WGS sequence"/>
</dbReference>
<name>A0A840F1B6_9ACTN</name>
<evidence type="ECO:0000256" key="5">
    <source>
        <dbReference type="SAM" id="MobiDB-lite"/>
    </source>
</evidence>
<dbReference type="InterPro" id="IPR050109">
    <property type="entry name" value="HTH-type_TetR-like_transc_reg"/>
</dbReference>
<evidence type="ECO:0000313" key="8">
    <source>
        <dbReference type="Proteomes" id="UP000551501"/>
    </source>
</evidence>
<dbReference type="GO" id="GO:0000976">
    <property type="term" value="F:transcription cis-regulatory region binding"/>
    <property type="evidence" value="ECO:0007669"/>
    <property type="project" value="TreeGrafter"/>
</dbReference>
<dbReference type="PANTHER" id="PTHR30055:SF234">
    <property type="entry name" value="HTH-TYPE TRANSCRIPTIONAL REGULATOR BETI"/>
    <property type="match status" value="1"/>
</dbReference>
<dbReference type="SUPFAM" id="SSF46689">
    <property type="entry name" value="Homeodomain-like"/>
    <property type="match status" value="1"/>
</dbReference>
<feature type="compositionally biased region" description="Polar residues" evidence="5">
    <location>
        <begin position="170"/>
        <end position="182"/>
    </location>
</feature>
<keyword evidence="8" id="KW-1185">Reference proteome</keyword>
<comment type="caution">
    <text evidence="4">Lacks conserved residue(s) required for the propagation of feature annotation.</text>
</comment>
<dbReference type="RefSeq" id="WP_246371779.1">
    <property type="nucleotide sequence ID" value="NZ_BAABHL010000043.1"/>
</dbReference>
<dbReference type="GO" id="GO:0003700">
    <property type="term" value="F:DNA-binding transcription factor activity"/>
    <property type="evidence" value="ECO:0007669"/>
    <property type="project" value="TreeGrafter"/>
</dbReference>
<keyword evidence="3" id="KW-0804">Transcription</keyword>
<evidence type="ECO:0000256" key="3">
    <source>
        <dbReference type="ARBA" id="ARBA00023163"/>
    </source>
</evidence>
<dbReference type="InterPro" id="IPR001647">
    <property type="entry name" value="HTH_TetR"/>
</dbReference>
<dbReference type="EMBL" id="JACIFP010000001">
    <property type="protein sequence ID" value="MBB4136308.1"/>
    <property type="molecule type" value="Genomic_DNA"/>
</dbReference>
<keyword evidence="1" id="KW-0805">Transcription regulation</keyword>
<dbReference type="InterPro" id="IPR009057">
    <property type="entry name" value="Homeodomain-like_sf"/>
</dbReference>
<protein>
    <submittedName>
        <fullName evidence="7">AcrR family transcriptional regulator</fullName>
    </submittedName>
</protein>
<keyword evidence="2 4" id="KW-0238">DNA-binding</keyword>
<dbReference type="PROSITE" id="PS50977">
    <property type="entry name" value="HTH_TETR_2"/>
    <property type="match status" value="1"/>
</dbReference>
<dbReference type="AlphaFoldDB" id="A0A840F1B6"/>
<dbReference type="Gene3D" id="1.10.357.10">
    <property type="entry name" value="Tetracycline Repressor, domain 2"/>
    <property type="match status" value="1"/>
</dbReference>